<proteinExistence type="predicted"/>
<protein>
    <submittedName>
        <fullName evidence="3">Coiled-coil domain containing 173</fullName>
    </submittedName>
</protein>
<dbReference type="GO" id="GO:0005879">
    <property type="term" value="C:axonemal microtubule"/>
    <property type="evidence" value="ECO:0007669"/>
    <property type="project" value="TreeGrafter"/>
</dbReference>
<comment type="caution">
    <text evidence="3">The sequence shown here is derived from an EMBL/GenBank/DDBJ whole genome shotgun (WGS) entry which is preliminary data.</text>
</comment>
<dbReference type="Proteomes" id="UP000550707">
    <property type="component" value="Unassembled WGS sequence"/>
</dbReference>
<feature type="compositionally biased region" description="Basic residues" evidence="2">
    <location>
        <begin position="1"/>
        <end position="11"/>
    </location>
</feature>
<dbReference type="InterPro" id="IPR039986">
    <property type="entry name" value="CFAP210"/>
</dbReference>
<evidence type="ECO:0000313" key="3">
    <source>
        <dbReference type="EMBL" id="KAF6449798.1"/>
    </source>
</evidence>
<evidence type="ECO:0000256" key="2">
    <source>
        <dbReference type="SAM" id="MobiDB-lite"/>
    </source>
</evidence>
<dbReference type="PANTHER" id="PTHR28663:SF1">
    <property type="entry name" value="CILIA- AND FLAGELLA- ASSOCIATED PROTEIN 210"/>
    <property type="match status" value="1"/>
</dbReference>
<evidence type="ECO:0000313" key="4">
    <source>
        <dbReference type="Proteomes" id="UP000550707"/>
    </source>
</evidence>
<keyword evidence="4" id="KW-1185">Reference proteome</keyword>
<dbReference type="EMBL" id="JACASF010000011">
    <property type="protein sequence ID" value="KAF6449798.1"/>
    <property type="molecule type" value="Genomic_DNA"/>
</dbReference>
<keyword evidence="1" id="KW-0175">Coiled coil</keyword>
<accession>A0A7J8FQ39</accession>
<gene>
    <name evidence="3" type="ORF">HJG59_002238</name>
</gene>
<reference evidence="3 4" key="1">
    <citation type="journal article" date="2020" name="Nature">
        <title>Six reference-quality genomes reveal evolution of bat adaptations.</title>
        <authorList>
            <person name="Jebb D."/>
            <person name="Huang Z."/>
            <person name="Pippel M."/>
            <person name="Hughes G.M."/>
            <person name="Lavrichenko K."/>
            <person name="Devanna P."/>
            <person name="Winkler S."/>
            <person name="Jermiin L.S."/>
            <person name="Skirmuntt E.C."/>
            <person name="Katzourakis A."/>
            <person name="Burkitt-Gray L."/>
            <person name="Ray D.A."/>
            <person name="Sullivan K.A.M."/>
            <person name="Roscito J.G."/>
            <person name="Kirilenko B.M."/>
            <person name="Davalos L.M."/>
            <person name="Corthals A.P."/>
            <person name="Power M.L."/>
            <person name="Jones G."/>
            <person name="Ransome R.D."/>
            <person name="Dechmann D.K.N."/>
            <person name="Locatelli A.G."/>
            <person name="Puechmaille S.J."/>
            <person name="Fedrigo O."/>
            <person name="Jarvis E.D."/>
            <person name="Hiller M."/>
            <person name="Vernes S.C."/>
            <person name="Myers E.W."/>
            <person name="Teeling E.C."/>
        </authorList>
    </citation>
    <scope>NUCLEOTIDE SEQUENCE [LARGE SCALE GENOMIC DNA]</scope>
    <source>
        <strain evidence="3">MMolMol1</strain>
        <tissue evidence="3">Muscle</tissue>
    </source>
</reference>
<feature type="coiled-coil region" evidence="1">
    <location>
        <begin position="269"/>
        <end position="296"/>
    </location>
</feature>
<sequence>MPVLVGRRRGLAKGSTEMKNSEEDQVLYPPLLPSKVDLQQVTIIPHNEWKRIRDTLDGMTRKAAYLRAERKAKKEMHLRSQEVVKHWTNTYAGMRQQKLKAKKKRDEKIRTFIKAKKRLTQMRKEKEAETHRLMELRRERINNFLSELMKQKSDNEDLIIARDIAEAEALWEKREKEKYEKNKAELKAIEEYRGIVMKNKEEEERQRKIEAKEHLVAVIKADQIFWEHEKEKKRKTDQKRREVQDAHIKQIAKNKFHAKQAKQAQLDYCRRTEDLVAEKEKEFQDYAREVIELESESTKKHIYPLVKSVKGGPGSGRGPALTNRGGLRPSYQANDFSGVQLPSYNSQGSKCNNFQKSKGRLGFTW</sequence>
<name>A0A7J8FQ39_MOLMO</name>
<organism evidence="3 4">
    <name type="scientific">Molossus molossus</name>
    <name type="common">Pallas' mastiff bat</name>
    <name type="synonym">Vespertilio molossus</name>
    <dbReference type="NCBI Taxonomy" id="27622"/>
    <lineage>
        <taxon>Eukaryota</taxon>
        <taxon>Metazoa</taxon>
        <taxon>Chordata</taxon>
        <taxon>Craniata</taxon>
        <taxon>Vertebrata</taxon>
        <taxon>Euteleostomi</taxon>
        <taxon>Mammalia</taxon>
        <taxon>Eutheria</taxon>
        <taxon>Laurasiatheria</taxon>
        <taxon>Chiroptera</taxon>
        <taxon>Yangochiroptera</taxon>
        <taxon>Molossidae</taxon>
        <taxon>Molossus</taxon>
    </lineage>
</organism>
<evidence type="ECO:0000256" key="1">
    <source>
        <dbReference type="SAM" id="Coils"/>
    </source>
</evidence>
<dbReference type="AlphaFoldDB" id="A0A7J8FQ39"/>
<feature type="region of interest" description="Disordered" evidence="2">
    <location>
        <begin position="1"/>
        <end position="20"/>
    </location>
</feature>
<feature type="region of interest" description="Disordered" evidence="2">
    <location>
        <begin position="309"/>
        <end position="329"/>
    </location>
</feature>
<dbReference type="PANTHER" id="PTHR28663">
    <property type="entry name" value="COILED-COIL DOMAIN-CONTAINING PROTEIN 173"/>
    <property type="match status" value="1"/>
</dbReference>